<dbReference type="Gene3D" id="3.30.750.24">
    <property type="entry name" value="STAS domain"/>
    <property type="match status" value="1"/>
</dbReference>
<dbReference type="RefSeq" id="XP_004335160.1">
    <property type="nucleotide sequence ID" value="XM_004335112.1"/>
</dbReference>
<reference evidence="8 9" key="1">
    <citation type="journal article" date="2013" name="Genome Biol.">
        <title>Genome of Acanthamoeba castellanii highlights extensive lateral gene transfer and early evolution of tyrosine kinase signaling.</title>
        <authorList>
            <person name="Clarke M."/>
            <person name="Lohan A.J."/>
            <person name="Liu B."/>
            <person name="Lagkouvardos I."/>
            <person name="Roy S."/>
            <person name="Zafar N."/>
            <person name="Bertelli C."/>
            <person name="Schilde C."/>
            <person name="Kianianmomeni A."/>
            <person name="Burglin T.R."/>
            <person name="Frech C."/>
            <person name="Turcotte B."/>
            <person name="Kopec K.O."/>
            <person name="Synnott J.M."/>
            <person name="Choo C."/>
            <person name="Paponov I."/>
            <person name="Finkler A."/>
            <person name="Soon Heng Tan C."/>
            <person name="Hutchins A.P."/>
            <person name="Weinmeier T."/>
            <person name="Rattei T."/>
            <person name="Chu J.S."/>
            <person name="Gimenez G."/>
            <person name="Irimia M."/>
            <person name="Rigden D.J."/>
            <person name="Fitzpatrick D.A."/>
            <person name="Lorenzo-Morales J."/>
            <person name="Bateman A."/>
            <person name="Chiu C.H."/>
            <person name="Tang P."/>
            <person name="Hegemann P."/>
            <person name="Fromm H."/>
            <person name="Raoult D."/>
            <person name="Greub G."/>
            <person name="Miranda-Saavedra D."/>
            <person name="Chen N."/>
            <person name="Nash P."/>
            <person name="Ginger M.L."/>
            <person name="Horn M."/>
            <person name="Schaap P."/>
            <person name="Caler L."/>
            <person name="Loftus B."/>
        </authorList>
    </citation>
    <scope>NUCLEOTIDE SEQUENCE [LARGE SCALE GENOMIC DNA]</scope>
    <source>
        <strain evidence="8 9">Neff</strain>
    </source>
</reference>
<dbReference type="GO" id="GO:0016020">
    <property type="term" value="C:membrane"/>
    <property type="evidence" value="ECO:0007669"/>
    <property type="project" value="UniProtKB-SubCell"/>
</dbReference>
<protein>
    <submittedName>
        <fullName evidence="8">Inorganic anion transporter, sulfate permease (SulP) subfamily protein</fullName>
    </submittedName>
</protein>
<feature type="transmembrane region" description="Helical" evidence="5">
    <location>
        <begin position="205"/>
        <end position="229"/>
    </location>
</feature>
<keyword evidence="4 5" id="KW-0472">Membrane</keyword>
<feature type="domain" description="SLC26A/SulP transporter" evidence="7">
    <location>
        <begin position="33"/>
        <end position="340"/>
    </location>
</feature>
<keyword evidence="3 5" id="KW-1133">Transmembrane helix</keyword>
<accession>L8GJG7</accession>
<dbReference type="InterPro" id="IPR011547">
    <property type="entry name" value="SLC26A/SulP_dom"/>
</dbReference>
<gene>
    <name evidence="8" type="ORF">ACA1_349480</name>
</gene>
<evidence type="ECO:0000256" key="4">
    <source>
        <dbReference type="ARBA" id="ARBA00023136"/>
    </source>
</evidence>
<evidence type="ECO:0000256" key="5">
    <source>
        <dbReference type="SAM" id="Phobius"/>
    </source>
</evidence>
<keyword evidence="6" id="KW-0732">Signal</keyword>
<evidence type="ECO:0000259" key="7">
    <source>
        <dbReference type="Pfam" id="PF00916"/>
    </source>
</evidence>
<feature type="transmembrane region" description="Helical" evidence="5">
    <location>
        <begin position="156"/>
        <end position="175"/>
    </location>
</feature>
<dbReference type="OMA" id="KFPILKW"/>
<dbReference type="PANTHER" id="PTHR11814">
    <property type="entry name" value="SULFATE TRANSPORTER"/>
    <property type="match status" value="1"/>
</dbReference>
<dbReference type="AlphaFoldDB" id="L8GJG7"/>
<feature type="transmembrane region" description="Helical" evidence="5">
    <location>
        <begin position="69"/>
        <end position="88"/>
    </location>
</feature>
<dbReference type="VEuPathDB" id="AmoebaDB:ACA1_349480"/>
<sequence>MAGLSVTMVSIPLNLAIALGSGVPPELVANAVRDHGLAGLAIATICCGAMQMTTGALKLGGIVKLTPAPVMTGFMTGIGALIITAQLPRALGVHTLNMETIRLNMPHLFSAAADSSMELASTLAAEQANLISLPSLGLAALTVGITMGLNRTKLAAKLPAVMVAVAITSTLQGVLQMPGVEMIEPLPAIFTSITMPSLPSLGETAHIAALSALFFAIGSLESLLSCGAVDKLAKARRGFDPNQELVGQGAANMACGMLGGMPATSVIARSSLSVLAGGKTRRVALSMSGLMLISTALLSDVFQHIPVPTLAGVLLAVSTRMIDVDEMKQIWAMRKPEALLPVGITVAGMLAADLVVGVAMGLTSSLALNLYHRGGSMPRPSLQYCIRNDEIAEAGKRLVRVSLGGQVDFLGGMRVQQMQIDLDDALNGGAAECHNENNESVEAHVMSPTAIEVDMKGATITDVSGAFLLGELVTGLQRRGHTVKVVNALPDCRELLLKSHVPAEAVHS</sequence>
<dbReference type="EMBL" id="KB008100">
    <property type="protein sequence ID" value="ELR13147.1"/>
    <property type="molecule type" value="Genomic_DNA"/>
</dbReference>
<dbReference type="Proteomes" id="UP000011083">
    <property type="component" value="Unassembled WGS sequence"/>
</dbReference>
<evidence type="ECO:0000313" key="8">
    <source>
        <dbReference type="EMBL" id="ELR13147.1"/>
    </source>
</evidence>
<keyword evidence="2 5" id="KW-0812">Transmembrane</keyword>
<evidence type="ECO:0000256" key="3">
    <source>
        <dbReference type="ARBA" id="ARBA00022989"/>
    </source>
</evidence>
<dbReference type="STRING" id="1257118.L8GJG7"/>
<proteinExistence type="predicted"/>
<keyword evidence="9" id="KW-1185">Reference proteome</keyword>
<evidence type="ECO:0000256" key="2">
    <source>
        <dbReference type="ARBA" id="ARBA00022692"/>
    </source>
</evidence>
<dbReference type="KEGG" id="acan:ACA1_349480"/>
<evidence type="ECO:0000313" key="9">
    <source>
        <dbReference type="Proteomes" id="UP000011083"/>
    </source>
</evidence>
<dbReference type="OrthoDB" id="288203at2759"/>
<feature type="transmembrane region" description="Helical" evidence="5">
    <location>
        <begin position="36"/>
        <end position="57"/>
    </location>
</feature>
<dbReference type="Pfam" id="PF00916">
    <property type="entry name" value="Sulfate_transp"/>
    <property type="match status" value="1"/>
</dbReference>
<dbReference type="InterPro" id="IPR001902">
    <property type="entry name" value="SLC26A/SulP_fam"/>
</dbReference>
<feature type="signal peptide" evidence="6">
    <location>
        <begin position="1"/>
        <end position="22"/>
    </location>
</feature>
<dbReference type="GeneID" id="14913695"/>
<comment type="subcellular location">
    <subcellularLocation>
        <location evidence="1">Membrane</location>
        <topology evidence="1">Multi-pass membrane protein</topology>
    </subcellularLocation>
</comment>
<organism evidence="8 9">
    <name type="scientific">Acanthamoeba castellanii (strain ATCC 30010 / Neff)</name>
    <dbReference type="NCBI Taxonomy" id="1257118"/>
    <lineage>
        <taxon>Eukaryota</taxon>
        <taxon>Amoebozoa</taxon>
        <taxon>Discosea</taxon>
        <taxon>Longamoebia</taxon>
        <taxon>Centramoebida</taxon>
        <taxon>Acanthamoebidae</taxon>
        <taxon>Acanthamoeba</taxon>
    </lineage>
</organism>
<name>L8GJG7_ACACF</name>
<dbReference type="InterPro" id="IPR036513">
    <property type="entry name" value="STAS_dom_sf"/>
</dbReference>
<evidence type="ECO:0000256" key="6">
    <source>
        <dbReference type="SAM" id="SignalP"/>
    </source>
</evidence>
<dbReference type="GO" id="GO:0055085">
    <property type="term" value="P:transmembrane transport"/>
    <property type="evidence" value="ECO:0007669"/>
    <property type="project" value="InterPro"/>
</dbReference>
<feature type="transmembrane region" description="Helical" evidence="5">
    <location>
        <begin position="338"/>
        <end position="371"/>
    </location>
</feature>
<evidence type="ECO:0000256" key="1">
    <source>
        <dbReference type="ARBA" id="ARBA00004141"/>
    </source>
</evidence>
<feature type="chain" id="PRO_5003989822" evidence="6">
    <location>
        <begin position="23"/>
        <end position="508"/>
    </location>
</feature>